<evidence type="ECO:0000313" key="1">
    <source>
        <dbReference type="EMBL" id="PKI39830.1"/>
    </source>
</evidence>
<name>A0A2I0I857_PUNGR</name>
<evidence type="ECO:0000313" key="2">
    <source>
        <dbReference type="Proteomes" id="UP000233551"/>
    </source>
</evidence>
<proteinExistence type="predicted"/>
<dbReference type="InterPro" id="IPR036457">
    <property type="entry name" value="PPM-type-like_dom_sf"/>
</dbReference>
<dbReference type="SUPFAM" id="SSF81606">
    <property type="entry name" value="PP2C-like"/>
    <property type="match status" value="1"/>
</dbReference>
<comment type="caution">
    <text evidence="1">The sequence shown here is derived from an EMBL/GenBank/DDBJ whole genome shotgun (WGS) entry which is preliminary data.</text>
</comment>
<sequence length="124" mass="13360">MAPAPVNHPVGRATIRMASEWYYLSHSSSPSNLALPEAVDGLTWPWRGLKLAENTCRWGTSFLPCSILSHFVFCIGLGEASCPLLGSSGNTGRFKDDDGFGMVAMFDGHNGAEASEIASKHLFE</sequence>
<dbReference type="Gene3D" id="3.60.40.10">
    <property type="entry name" value="PPM-type phosphatase domain"/>
    <property type="match status" value="1"/>
</dbReference>
<gene>
    <name evidence="1" type="ORF">CRG98_039777</name>
</gene>
<protein>
    <recommendedName>
        <fullName evidence="3">PPM-type phosphatase domain-containing protein</fullName>
    </recommendedName>
</protein>
<dbReference type="AlphaFoldDB" id="A0A2I0I857"/>
<evidence type="ECO:0008006" key="3">
    <source>
        <dbReference type="Google" id="ProtNLM"/>
    </source>
</evidence>
<accession>A0A2I0I857</accession>
<keyword evidence="2" id="KW-1185">Reference proteome</keyword>
<dbReference type="Proteomes" id="UP000233551">
    <property type="component" value="Unassembled WGS sequence"/>
</dbReference>
<organism evidence="1 2">
    <name type="scientific">Punica granatum</name>
    <name type="common">Pomegranate</name>
    <dbReference type="NCBI Taxonomy" id="22663"/>
    <lineage>
        <taxon>Eukaryota</taxon>
        <taxon>Viridiplantae</taxon>
        <taxon>Streptophyta</taxon>
        <taxon>Embryophyta</taxon>
        <taxon>Tracheophyta</taxon>
        <taxon>Spermatophyta</taxon>
        <taxon>Magnoliopsida</taxon>
        <taxon>eudicotyledons</taxon>
        <taxon>Gunneridae</taxon>
        <taxon>Pentapetalae</taxon>
        <taxon>rosids</taxon>
        <taxon>malvids</taxon>
        <taxon>Myrtales</taxon>
        <taxon>Lythraceae</taxon>
        <taxon>Punica</taxon>
    </lineage>
</organism>
<reference evidence="1 2" key="1">
    <citation type="submission" date="2017-11" db="EMBL/GenBank/DDBJ databases">
        <title>De-novo sequencing of pomegranate (Punica granatum L.) genome.</title>
        <authorList>
            <person name="Akparov Z."/>
            <person name="Amiraslanov A."/>
            <person name="Hajiyeva S."/>
            <person name="Abbasov M."/>
            <person name="Kaur K."/>
            <person name="Hamwieh A."/>
            <person name="Solovyev V."/>
            <person name="Salamov A."/>
            <person name="Braich B."/>
            <person name="Kosarev P."/>
            <person name="Mahmoud A."/>
            <person name="Hajiyev E."/>
            <person name="Babayeva S."/>
            <person name="Izzatullayeva V."/>
            <person name="Mammadov A."/>
            <person name="Mammadov A."/>
            <person name="Sharifova S."/>
            <person name="Ojaghi J."/>
            <person name="Eynullazada K."/>
            <person name="Bayramov B."/>
            <person name="Abdulazimova A."/>
            <person name="Shahmuradov I."/>
        </authorList>
    </citation>
    <scope>NUCLEOTIDE SEQUENCE [LARGE SCALE GENOMIC DNA]</scope>
    <source>
        <strain evidence="2">cv. AG2017</strain>
        <tissue evidence="1">Leaf</tissue>
    </source>
</reference>
<dbReference type="EMBL" id="PGOL01003750">
    <property type="protein sequence ID" value="PKI39830.1"/>
    <property type="molecule type" value="Genomic_DNA"/>
</dbReference>